<dbReference type="PANTHER" id="PTHR43880">
    <property type="entry name" value="ALCOHOL DEHYDROGENASE"/>
    <property type="match status" value="1"/>
</dbReference>
<name>A0A0K6IKX4_9GAMM</name>
<accession>A0A0K6IKX4</accession>
<dbReference type="PANTHER" id="PTHR43880:SF12">
    <property type="entry name" value="ALCOHOL DEHYDROGENASE CLASS-3"/>
    <property type="match status" value="1"/>
</dbReference>
<dbReference type="Pfam" id="PF08240">
    <property type="entry name" value="ADH_N"/>
    <property type="match status" value="1"/>
</dbReference>
<dbReference type="STRING" id="1137284.GCA_001418205_01611"/>
<keyword evidence="1" id="KW-0479">Metal-binding</keyword>
<dbReference type="EMBL" id="CYHG01000004">
    <property type="protein sequence ID" value="CUB03760.1"/>
    <property type="molecule type" value="Genomic_DNA"/>
</dbReference>
<dbReference type="GO" id="GO:0051903">
    <property type="term" value="F:S-(hydroxymethyl)glutathione dehydrogenase [NAD(P)+] activity"/>
    <property type="evidence" value="ECO:0007669"/>
    <property type="project" value="TreeGrafter"/>
</dbReference>
<sequence>MTSVKPGDHVIQLYIPECGKCKYCLSGKTNLCQAVRETQGRGLISQRGQIPALLISPRELDWQQN</sequence>
<dbReference type="Proteomes" id="UP000182769">
    <property type="component" value="Unassembled WGS sequence"/>
</dbReference>
<evidence type="ECO:0000313" key="5">
    <source>
        <dbReference type="EMBL" id="CUB03760.1"/>
    </source>
</evidence>
<dbReference type="InterPro" id="IPR013154">
    <property type="entry name" value="ADH-like_N"/>
</dbReference>
<dbReference type="Gene3D" id="3.90.180.10">
    <property type="entry name" value="Medium-chain alcohol dehydrogenases, catalytic domain"/>
    <property type="match status" value="1"/>
</dbReference>
<dbReference type="InterPro" id="IPR011032">
    <property type="entry name" value="GroES-like_sf"/>
</dbReference>
<dbReference type="GO" id="GO:0005829">
    <property type="term" value="C:cytosol"/>
    <property type="evidence" value="ECO:0007669"/>
    <property type="project" value="TreeGrafter"/>
</dbReference>
<evidence type="ECO:0000256" key="3">
    <source>
        <dbReference type="ARBA" id="ARBA00023027"/>
    </source>
</evidence>
<reference evidence="6" key="1">
    <citation type="submission" date="2015-08" db="EMBL/GenBank/DDBJ databases">
        <authorList>
            <person name="Varghese N."/>
        </authorList>
    </citation>
    <scope>NUCLEOTIDE SEQUENCE [LARGE SCALE GENOMIC DNA]</scope>
    <source>
        <strain evidence="6">JCM 18476</strain>
    </source>
</reference>
<dbReference type="AlphaFoldDB" id="A0A0K6IKX4"/>
<evidence type="ECO:0000256" key="2">
    <source>
        <dbReference type="ARBA" id="ARBA00022833"/>
    </source>
</evidence>
<organism evidence="5 6">
    <name type="scientific">Marinomonas fungiae</name>
    <dbReference type="NCBI Taxonomy" id="1137284"/>
    <lineage>
        <taxon>Bacteria</taxon>
        <taxon>Pseudomonadati</taxon>
        <taxon>Pseudomonadota</taxon>
        <taxon>Gammaproteobacteria</taxon>
        <taxon>Oceanospirillales</taxon>
        <taxon>Oceanospirillaceae</taxon>
        <taxon>Marinomonas</taxon>
    </lineage>
</organism>
<keyword evidence="6" id="KW-1185">Reference proteome</keyword>
<protein>
    <submittedName>
        <fullName evidence="5">Alcohol dehydrogenase GroES-like domain</fullName>
    </submittedName>
</protein>
<dbReference type="SUPFAM" id="SSF50129">
    <property type="entry name" value="GroES-like"/>
    <property type="match status" value="1"/>
</dbReference>
<feature type="domain" description="Alcohol dehydrogenase-like N-terminal" evidence="4">
    <location>
        <begin position="2"/>
        <end position="47"/>
    </location>
</feature>
<gene>
    <name evidence="5" type="ORF">Ga0061065_104191</name>
</gene>
<keyword evidence="2" id="KW-0862">Zinc</keyword>
<evidence type="ECO:0000259" key="4">
    <source>
        <dbReference type="Pfam" id="PF08240"/>
    </source>
</evidence>
<dbReference type="GO" id="GO:0046294">
    <property type="term" value="P:formaldehyde catabolic process"/>
    <property type="evidence" value="ECO:0007669"/>
    <property type="project" value="TreeGrafter"/>
</dbReference>
<evidence type="ECO:0000256" key="1">
    <source>
        <dbReference type="ARBA" id="ARBA00022723"/>
    </source>
</evidence>
<evidence type="ECO:0000313" key="6">
    <source>
        <dbReference type="Proteomes" id="UP000182769"/>
    </source>
</evidence>
<proteinExistence type="predicted"/>
<dbReference type="GO" id="GO:0008270">
    <property type="term" value="F:zinc ion binding"/>
    <property type="evidence" value="ECO:0007669"/>
    <property type="project" value="TreeGrafter"/>
</dbReference>
<keyword evidence="3" id="KW-0520">NAD</keyword>